<evidence type="ECO:0000313" key="2">
    <source>
        <dbReference type="EMBL" id="MFC4518317.1"/>
    </source>
</evidence>
<evidence type="ECO:0000313" key="3">
    <source>
        <dbReference type="Proteomes" id="UP001595990"/>
    </source>
</evidence>
<dbReference type="Proteomes" id="UP001595990">
    <property type="component" value="Unassembled WGS sequence"/>
</dbReference>
<comment type="caution">
    <text evidence="2">The sequence shown here is derived from an EMBL/GenBank/DDBJ whole genome shotgun (WGS) entry which is preliminary data.</text>
</comment>
<dbReference type="EMBL" id="JBHSFS010000043">
    <property type="protein sequence ID" value="MFC4518317.1"/>
    <property type="molecule type" value="Genomic_DNA"/>
</dbReference>
<organism evidence="2 3">
    <name type="scientific">Streptomyces ehimensis</name>
    <dbReference type="NCBI Taxonomy" id="68195"/>
    <lineage>
        <taxon>Bacteria</taxon>
        <taxon>Bacillati</taxon>
        <taxon>Actinomycetota</taxon>
        <taxon>Actinomycetes</taxon>
        <taxon>Kitasatosporales</taxon>
        <taxon>Streptomycetaceae</taxon>
        <taxon>Streptomyces</taxon>
    </lineage>
</organism>
<keyword evidence="3" id="KW-1185">Reference proteome</keyword>
<feature type="region of interest" description="Disordered" evidence="1">
    <location>
        <begin position="1"/>
        <end position="27"/>
    </location>
</feature>
<reference evidence="3" key="1">
    <citation type="journal article" date="2019" name="Int. J. Syst. Evol. Microbiol.">
        <title>The Global Catalogue of Microorganisms (GCM) 10K type strain sequencing project: providing services to taxonomists for standard genome sequencing and annotation.</title>
        <authorList>
            <consortium name="The Broad Institute Genomics Platform"/>
            <consortium name="The Broad Institute Genome Sequencing Center for Infectious Disease"/>
            <person name="Wu L."/>
            <person name="Ma J."/>
        </authorList>
    </citation>
    <scope>NUCLEOTIDE SEQUENCE [LARGE SCALE GENOMIC DNA]</scope>
    <source>
        <strain evidence="3">CECT 8064</strain>
    </source>
</reference>
<name>A0ABV9BWC3_9ACTN</name>
<gene>
    <name evidence="2" type="ORF">ACFPEN_36300</name>
</gene>
<sequence length="64" mass="7337">MLRDASRADRIDHQAYEEKRSKPPRAAEIKREIGCQRFGKHAGERLLQQHHYAPGIGFSKPIAL</sequence>
<proteinExistence type="predicted"/>
<evidence type="ECO:0000256" key="1">
    <source>
        <dbReference type="SAM" id="MobiDB-lite"/>
    </source>
</evidence>
<dbReference type="RefSeq" id="WP_411951982.1">
    <property type="nucleotide sequence ID" value="NZ_JBHSFS010000043.1"/>
</dbReference>
<accession>A0ABV9BWC3</accession>
<protein>
    <submittedName>
        <fullName evidence="2">Uncharacterized protein</fullName>
    </submittedName>
</protein>